<organism evidence="8 9">
    <name type="scientific">Plantactinospora sonchi</name>
    <dbReference type="NCBI Taxonomy" id="1544735"/>
    <lineage>
        <taxon>Bacteria</taxon>
        <taxon>Bacillati</taxon>
        <taxon>Actinomycetota</taxon>
        <taxon>Actinomycetes</taxon>
        <taxon>Micromonosporales</taxon>
        <taxon>Micromonosporaceae</taxon>
        <taxon>Plantactinospora</taxon>
    </lineage>
</organism>
<keyword evidence="4" id="KW-1015">Disulfide bond</keyword>
<evidence type="ECO:0000259" key="7">
    <source>
        <dbReference type="PROSITE" id="PS51352"/>
    </source>
</evidence>
<name>A0ABU7RXL7_9ACTN</name>
<dbReference type="Proteomes" id="UP001332243">
    <property type="component" value="Unassembled WGS sequence"/>
</dbReference>
<keyword evidence="2" id="KW-0201">Cytochrome c-type biogenesis</keyword>
<feature type="signal peptide" evidence="6">
    <location>
        <begin position="1"/>
        <end position="22"/>
    </location>
</feature>
<evidence type="ECO:0000256" key="3">
    <source>
        <dbReference type="ARBA" id="ARBA00022968"/>
    </source>
</evidence>
<comment type="caution">
    <text evidence="8">The sequence shown here is derived from an EMBL/GenBank/DDBJ whole genome shotgun (WGS) entry which is preliminary data.</text>
</comment>
<dbReference type="CDD" id="cd02966">
    <property type="entry name" value="TlpA_like_family"/>
    <property type="match status" value="1"/>
</dbReference>
<gene>
    <name evidence="8" type="ORF">V1633_21910</name>
</gene>
<evidence type="ECO:0000313" key="9">
    <source>
        <dbReference type="Proteomes" id="UP001332243"/>
    </source>
</evidence>
<keyword evidence="5" id="KW-0676">Redox-active center</keyword>
<feature type="chain" id="PRO_5045058262" evidence="6">
    <location>
        <begin position="23"/>
        <end position="196"/>
    </location>
</feature>
<dbReference type="InterPro" id="IPR036249">
    <property type="entry name" value="Thioredoxin-like_sf"/>
</dbReference>
<keyword evidence="9" id="KW-1185">Reference proteome</keyword>
<dbReference type="PROSITE" id="PS00194">
    <property type="entry name" value="THIOREDOXIN_1"/>
    <property type="match status" value="1"/>
</dbReference>
<keyword evidence="6" id="KW-0732">Signal</keyword>
<accession>A0ABU7RXL7</accession>
<dbReference type="InterPro" id="IPR000866">
    <property type="entry name" value="AhpC/TSA"/>
</dbReference>
<sequence>MSRPRRVGLGALLVAATMLALAGCSGGDGGRWQDDCTTSDGIIECAPEHRPAAPKVAGELLDGGSYDLAQDRGQVVVVNFWGSWCAPCRAEADDLEATYQATKDQGVRFVGINIQDGRDKAQAFEQAFKVSYPSLFDPPSQLALAFDIPPNSIPATVVLDRDGRIAVVIRASTKQETLQPIVTRLAGEQPAAGGPG</sequence>
<dbReference type="PROSITE" id="PS51257">
    <property type="entry name" value="PROKAR_LIPOPROTEIN"/>
    <property type="match status" value="1"/>
</dbReference>
<dbReference type="PROSITE" id="PS51352">
    <property type="entry name" value="THIOREDOXIN_2"/>
    <property type="match status" value="1"/>
</dbReference>
<dbReference type="InterPro" id="IPR013766">
    <property type="entry name" value="Thioredoxin_domain"/>
</dbReference>
<keyword evidence="3" id="KW-0812">Transmembrane</keyword>
<dbReference type="PANTHER" id="PTHR42852:SF6">
    <property type="entry name" value="THIOL:DISULFIDE INTERCHANGE PROTEIN DSBE"/>
    <property type="match status" value="1"/>
</dbReference>
<evidence type="ECO:0000256" key="4">
    <source>
        <dbReference type="ARBA" id="ARBA00023157"/>
    </source>
</evidence>
<dbReference type="EMBL" id="JAZGQK010000019">
    <property type="protein sequence ID" value="MEE6261140.1"/>
    <property type="molecule type" value="Genomic_DNA"/>
</dbReference>
<protein>
    <submittedName>
        <fullName evidence="8">TlpA disulfide reductase family protein</fullName>
    </submittedName>
</protein>
<dbReference type="SUPFAM" id="SSF52833">
    <property type="entry name" value="Thioredoxin-like"/>
    <property type="match status" value="1"/>
</dbReference>
<dbReference type="Pfam" id="PF00578">
    <property type="entry name" value="AhpC-TSA"/>
    <property type="match status" value="1"/>
</dbReference>
<keyword evidence="3" id="KW-0735">Signal-anchor</keyword>
<feature type="domain" description="Thioredoxin" evidence="7">
    <location>
        <begin position="47"/>
        <end position="187"/>
    </location>
</feature>
<dbReference type="InterPro" id="IPR050553">
    <property type="entry name" value="Thioredoxin_ResA/DsbE_sf"/>
</dbReference>
<dbReference type="InterPro" id="IPR017937">
    <property type="entry name" value="Thioredoxin_CS"/>
</dbReference>
<reference evidence="8 9" key="1">
    <citation type="submission" date="2024-01" db="EMBL/GenBank/DDBJ databases">
        <title>Genome insights into Plantactinospora sonchi sp. nov.</title>
        <authorList>
            <person name="Wang L."/>
        </authorList>
    </citation>
    <scope>NUCLEOTIDE SEQUENCE [LARGE SCALE GENOMIC DNA]</scope>
    <source>
        <strain evidence="8 9">NEAU-QY2</strain>
    </source>
</reference>
<evidence type="ECO:0000256" key="2">
    <source>
        <dbReference type="ARBA" id="ARBA00022748"/>
    </source>
</evidence>
<comment type="subcellular location">
    <subcellularLocation>
        <location evidence="1">Cell envelope</location>
    </subcellularLocation>
</comment>
<evidence type="ECO:0000256" key="1">
    <source>
        <dbReference type="ARBA" id="ARBA00004196"/>
    </source>
</evidence>
<proteinExistence type="predicted"/>
<dbReference type="Gene3D" id="3.40.30.10">
    <property type="entry name" value="Glutaredoxin"/>
    <property type="match status" value="1"/>
</dbReference>
<evidence type="ECO:0000313" key="8">
    <source>
        <dbReference type="EMBL" id="MEE6261140.1"/>
    </source>
</evidence>
<evidence type="ECO:0000256" key="6">
    <source>
        <dbReference type="SAM" id="SignalP"/>
    </source>
</evidence>
<dbReference type="PANTHER" id="PTHR42852">
    <property type="entry name" value="THIOL:DISULFIDE INTERCHANGE PROTEIN DSBE"/>
    <property type="match status" value="1"/>
</dbReference>
<evidence type="ECO:0000256" key="5">
    <source>
        <dbReference type="ARBA" id="ARBA00023284"/>
    </source>
</evidence>